<evidence type="ECO:0000259" key="6">
    <source>
        <dbReference type="Pfam" id="PF05662"/>
    </source>
</evidence>
<dbReference type="InterPro" id="IPR008635">
    <property type="entry name" value="Coiled_stalk_dom"/>
</dbReference>
<dbReference type="EMBL" id="JADRCR010000013">
    <property type="protein sequence ID" value="MBK5145620.1"/>
    <property type="molecule type" value="Genomic_DNA"/>
</dbReference>
<dbReference type="Pfam" id="PF05658">
    <property type="entry name" value="YadA_head"/>
    <property type="match status" value="10"/>
</dbReference>
<dbReference type="Pfam" id="PF05662">
    <property type="entry name" value="YadA_stalk"/>
    <property type="match status" value="9"/>
</dbReference>
<evidence type="ECO:0000256" key="3">
    <source>
        <dbReference type="SAM" id="Phobius"/>
    </source>
</evidence>
<feature type="domain" description="Trimeric autotransporter adhesin YadA-like head" evidence="5">
    <location>
        <begin position="666"/>
        <end position="692"/>
    </location>
</feature>
<feature type="domain" description="Trimeric autotransporter adhesin YadA-like stalk" evidence="6">
    <location>
        <begin position="289"/>
        <end position="333"/>
    </location>
</feature>
<comment type="subcellular location">
    <subcellularLocation>
        <location evidence="1">Membrane</location>
    </subcellularLocation>
</comment>
<keyword evidence="3" id="KW-0812">Transmembrane</keyword>
<feature type="domain" description="Trimeric autotransporter adhesin YadA-like head" evidence="5">
    <location>
        <begin position="971"/>
        <end position="997"/>
    </location>
</feature>
<gene>
    <name evidence="8" type="ORF">I2494_18260</name>
</gene>
<dbReference type="InterPro" id="IPR024973">
    <property type="entry name" value="ESPR"/>
</dbReference>
<keyword evidence="9" id="KW-1185">Reference proteome</keyword>
<feature type="domain" description="Trimeric autotransporter adhesin YadA-like stalk" evidence="6">
    <location>
        <begin position="595"/>
        <end position="637"/>
    </location>
</feature>
<feature type="domain" description="Trimeric autotransporter adhesin YadA-like head" evidence="5">
    <location>
        <begin position="224"/>
        <end position="250"/>
    </location>
</feature>
<feature type="domain" description="Trimeric autotransporter adhesin YadA-like head" evidence="5">
    <location>
        <begin position="804"/>
        <end position="830"/>
    </location>
</feature>
<evidence type="ECO:0000259" key="4">
    <source>
        <dbReference type="Pfam" id="PF03895"/>
    </source>
</evidence>
<evidence type="ECO:0000259" key="7">
    <source>
        <dbReference type="Pfam" id="PF13018"/>
    </source>
</evidence>
<dbReference type="Proteomes" id="UP001296921">
    <property type="component" value="Unassembled WGS sequence"/>
</dbReference>
<feature type="transmembrane region" description="Helical" evidence="3">
    <location>
        <begin position="6"/>
        <end position="25"/>
    </location>
</feature>
<feature type="compositionally biased region" description="Low complexity" evidence="2">
    <location>
        <begin position="1119"/>
        <end position="1136"/>
    </location>
</feature>
<evidence type="ECO:0000256" key="1">
    <source>
        <dbReference type="ARBA" id="ARBA00004370"/>
    </source>
</evidence>
<evidence type="ECO:0000259" key="5">
    <source>
        <dbReference type="Pfam" id="PF05658"/>
    </source>
</evidence>
<feature type="domain" description="Trimeric autotransporter adhesin YadA-like stalk" evidence="6">
    <location>
        <begin position="443"/>
        <end position="485"/>
    </location>
</feature>
<organism evidence="8 9">
    <name type="scientific">Limnobaculum allomyrinae</name>
    <dbReference type="NCBI Taxonomy" id="2791986"/>
    <lineage>
        <taxon>Bacteria</taxon>
        <taxon>Pseudomonadati</taxon>
        <taxon>Pseudomonadota</taxon>
        <taxon>Gammaproteobacteria</taxon>
        <taxon>Enterobacterales</taxon>
        <taxon>Budviciaceae</taxon>
        <taxon>Limnobaculum</taxon>
    </lineage>
</organism>
<keyword evidence="3" id="KW-0472">Membrane</keyword>
<feature type="domain" description="Trimeric autotransporter adhesin YadA-like head" evidence="5">
    <location>
        <begin position="832"/>
        <end position="857"/>
    </location>
</feature>
<feature type="domain" description="Trimeric autotransporter adhesin YadA-like stalk" evidence="6">
    <location>
        <begin position="1049"/>
        <end position="1082"/>
    </location>
</feature>
<feature type="domain" description="Trimeric autotransporter adhesin YadA-like stalk" evidence="6">
    <location>
        <begin position="909"/>
        <end position="946"/>
    </location>
</feature>
<evidence type="ECO:0000313" key="8">
    <source>
        <dbReference type="EMBL" id="MBK5145620.1"/>
    </source>
</evidence>
<feature type="region of interest" description="Disordered" evidence="2">
    <location>
        <begin position="1117"/>
        <end position="1137"/>
    </location>
</feature>
<dbReference type="Pfam" id="PF03895">
    <property type="entry name" value="YadA_anchor"/>
    <property type="match status" value="1"/>
</dbReference>
<feature type="domain" description="Trimeric autotransporter adhesin YadA-like head" evidence="5">
    <location>
        <begin position="376"/>
        <end position="402"/>
    </location>
</feature>
<evidence type="ECO:0000313" key="9">
    <source>
        <dbReference type="Proteomes" id="UP001296921"/>
    </source>
</evidence>
<name>A0ABS1IV46_9GAMM</name>
<dbReference type="PROSITE" id="PS51257">
    <property type="entry name" value="PROKAR_LIPOPROTEIN"/>
    <property type="match status" value="1"/>
</dbReference>
<proteinExistence type="predicted"/>
<feature type="domain" description="Trimeric autotransporter adhesin YadA-like stalk" evidence="6">
    <location>
        <begin position="1178"/>
        <end position="1217"/>
    </location>
</feature>
<feature type="domain" description="Trimeric autotransporter adhesin YadA-like stalk" evidence="6">
    <location>
        <begin position="745"/>
        <end position="787"/>
    </location>
</feature>
<sequence>MNKIFSILWNASLGCWVVVSELVHINKSNAVKRNKKAKKNKCKTSLLNKKVPLSLLVLILGSIGFNSYAGTANSFSAGILGTGGPGGCWNSAIAGTVVGNGGVCDGGGGGAQTGLVAYDGSGSYGAWINVQGVNAISIGAGGAGKLNITNTGLTAYAGLNMSTNKISGLAAGTALTDAVNLSQLNSSISLLSQTGTLYFHANSVLADSNATGANSIAVGPLASASGINAIAIGNGATATKNDSVALGAGSTTEAAVATTGTTINGTVYTFAGVAPTSVVSIGTAGAERQLTHVAAGQLSATSTDAVNGSQLFTTNSEVTNIGTSVTGLNTTVNALNTSITNINNGVGIKYFHTNAVLADSNASGTDSVAVGSAATALGLSAIAIGNGATATEEDSVALGAGSTTEAAVATTGTTINGTNYTFAGDAPASMVSIGTAGAERQLAHVAAGQLSATSTDAVNGSQLFATNSEVTNIGTSVTGLSTTVNALNTSITNINNGVGIKYFHTNSVLADSNASGTDSVAVGPAAAASATNSIAIGNGATTTEEDSVALGAGSTTEAAVATTGTTINGTNYTFAGDAPASVVSIGTAGAERQLAHVAAGQLSATSTDAVNGSQLFATNSEVTNIGTSVTGLSTTVNALNTSITNINNGVGIKYFHTNSVLTDSNASGTDSVAVGPAATALGLSAIAIGNGATATEEDSVALGAGSTTEAAVGTTGTTINGTDYTFAGDAPASVVSIGTAGAERQLTHVAAGQLSATSTDAVNGSQLFATNTEVTNIGATITNISNGGGIKYFHANSTLADSNASGTDSIAMGPVAIASATNSIAIGNGATATSDGSIALGQGSIADRQNSISVGTNGAERQIINVAAGTNDTDAVNYAQLRAISDDALLWDPTLTAFSARHGTTMVNKITNVADGDINQTSTDAVNGSQLYALDNRVTSVDNRVTVIEGSISGGGIKYFHSNSSAADSIASGNNAVSIGPNAQASGENAISIGNGATTTASNNIALGNNATDNGRGAETYTGQYSGSSNTSTGTLSIGNAQTNETRTLSNLADGREQTDAVNLRQLDGAVMQANQYTDAAILTMGGDIQETRNIISNMQIGNNYMFQTHSNNIGVTPQSTGTDSTAGGAGAQATGENSTALGSNAIATANNSVSLGANSVADRENTVSVGSKGQERQITNVAPATNDTDAVNYSQLKNSIGNITNQANAYTDSQVSKLRYDLNKQDDVLSAGVASAMAMANQPQPTSAGNSMVTLSTGYYRDESALALGVSKVSESGRWVTKMQASTNTQGDMGVGVGIGLQW</sequence>
<dbReference type="InterPro" id="IPR008640">
    <property type="entry name" value="Adhesin_Head_dom"/>
</dbReference>
<dbReference type="InterPro" id="IPR005594">
    <property type="entry name" value="YadA_C"/>
</dbReference>
<feature type="domain" description="Trimeric autotransporter adhesin YadA-like head" evidence="5">
    <location>
        <begin position="1121"/>
        <end position="1146"/>
    </location>
</feature>
<feature type="transmembrane region" description="Helical" evidence="3">
    <location>
        <begin position="46"/>
        <end position="65"/>
    </location>
</feature>
<protein>
    <submittedName>
        <fullName evidence="8">YadA-like family protein</fullName>
    </submittedName>
</protein>
<keyword evidence="3" id="KW-1133">Transmembrane helix</keyword>
<comment type="caution">
    <text evidence="8">The sequence shown here is derived from an EMBL/GenBank/DDBJ whole genome shotgun (WGS) entry which is preliminary data.</text>
</comment>
<reference evidence="8 9" key="1">
    <citation type="submission" date="2020-11" db="EMBL/GenBank/DDBJ databases">
        <title>Insectihabitans protaetiae gen. nov. sp. nov. and Insectihabitans allomyrinae sp. nov., isolated from larvae of Protaetia brevitarsis seulensis and Allomyrina dichotoma, respectively.</title>
        <authorList>
            <person name="Lee S.D."/>
            <person name="Byeon Y.-S."/>
            <person name="Kim S.-M."/>
            <person name="Yang H.L."/>
            <person name="Kim I.S."/>
        </authorList>
    </citation>
    <scope>NUCLEOTIDE SEQUENCE [LARGE SCALE GENOMIC DNA]</scope>
    <source>
        <strain evidence="8 9">BWR-B9</strain>
    </source>
</reference>
<feature type="domain" description="Trimeric autotransporter adhesin YadA-like head" evidence="5">
    <location>
        <begin position="514"/>
        <end position="540"/>
    </location>
</feature>
<dbReference type="Pfam" id="PF13018">
    <property type="entry name" value="ESPR"/>
    <property type="match status" value="1"/>
</dbReference>
<feature type="domain" description="Trimeric autotransporter adhesin YadA-like stalk" evidence="6">
    <location>
        <begin position="165"/>
        <end position="202"/>
    </location>
</feature>
<evidence type="ECO:0000256" key="2">
    <source>
        <dbReference type="SAM" id="MobiDB-lite"/>
    </source>
</evidence>
<feature type="domain" description="ESPR" evidence="7">
    <location>
        <begin position="1"/>
        <end position="35"/>
    </location>
</feature>
<feature type="domain" description="Trimeric autotransporter adhesin YadA-like stalk" evidence="6">
    <location>
        <begin position="862"/>
        <end position="887"/>
    </location>
</feature>
<accession>A0ABS1IV46</accession>
<feature type="domain" description="Trimeric autotransporter adhesin YadA-like C-terminal membrane anchor" evidence="4">
    <location>
        <begin position="1244"/>
        <end position="1304"/>
    </location>
</feature>
<feature type="domain" description="Trimeric autotransporter adhesin YadA-like head" evidence="5">
    <location>
        <begin position="1148"/>
        <end position="1172"/>
    </location>
</feature>
<feature type="domain" description="Trimeric autotransporter adhesin YadA-like head" evidence="5">
    <location>
        <begin position="207"/>
        <end position="220"/>
    </location>
</feature>